<proteinExistence type="predicted"/>
<sequence>MREKRRQTKMREDQKCEVESGTGEQARIVIRERAVNGEGITIVGAEIVISIMIMINGMIESMREGEIGHTPMIQGATGGHAHGQWNDPGTMIATEKTPFPSAPDIDASPPYPSVVASMPYPAGYTVPKFIRFDERKRNAKEHVIRFVDSLGIDSGDLTLRPFENLNAYVRRFRKLSVDVQEPVTEDRLAKICVGGMQPTFKPHLVTHHFPDFSALYVAAWNLSETMETPSCPPRYQSSSRCRHLSSSHTVYAASRPSNRSCRNLTKCPKYIEPPLLLVTVAEAQAFLDAWVQDGKVVLPEVKKEHS</sequence>
<name>A0A834LPN1_RHOSS</name>
<dbReference type="OrthoDB" id="1749434at2759"/>
<protein>
    <submittedName>
        <fullName evidence="3">Uncharacterized protein</fullName>
    </submittedName>
</protein>
<dbReference type="EMBL" id="WJXA01000005">
    <property type="protein sequence ID" value="KAF7143787.1"/>
    <property type="molecule type" value="Genomic_DNA"/>
</dbReference>
<evidence type="ECO:0000256" key="2">
    <source>
        <dbReference type="SAM" id="Phobius"/>
    </source>
</evidence>
<keyword evidence="2" id="KW-0812">Transmembrane</keyword>
<keyword evidence="2" id="KW-0472">Membrane</keyword>
<reference evidence="3" key="1">
    <citation type="submission" date="2019-11" db="EMBL/GenBank/DDBJ databases">
        <authorList>
            <person name="Liu Y."/>
            <person name="Hou J."/>
            <person name="Li T.-Q."/>
            <person name="Guan C.-H."/>
            <person name="Wu X."/>
            <person name="Wu H.-Z."/>
            <person name="Ling F."/>
            <person name="Zhang R."/>
            <person name="Shi X.-G."/>
            <person name="Ren J.-P."/>
            <person name="Chen E.-F."/>
            <person name="Sun J.-M."/>
        </authorList>
    </citation>
    <scope>NUCLEOTIDE SEQUENCE</scope>
    <source>
        <strain evidence="3">Adult_tree_wgs_1</strain>
        <tissue evidence="3">Leaves</tissue>
    </source>
</reference>
<accession>A0A834LPN1</accession>
<evidence type="ECO:0000313" key="4">
    <source>
        <dbReference type="Proteomes" id="UP000626092"/>
    </source>
</evidence>
<feature type="compositionally biased region" description="Basic and acidic residues" evidence="1">
    <location>
        <begin position="1"/>
        <end position="18"/>
    </location>
</feature>
<evidence type="ECO:0000256" key="1">
    <source>
        <dbReference type="SAM" id="MobiDB-lite"/>
    </source>
</evidence>
<dbReference type="AlphaFoldDB" id="A0A834LPN1"/>
<evidence type="ECO:0000313" key="3">
    <source>
        <dbReference type="EMBL" id="KAF7143787.1"/>
    </source>
</evidence>
<dbReference type="Proteomes" id="UP000626092">
    <property type="component" value="Unassembled WGS sequence"/>
</dbReference>
<feature type="region of interest" description="Disordered" evidence="1">
    <location>
        <begin position="1"/>
        <end position="23"/>
    </location>
</feature>
<keyword evidence="4" id="KW-1185">Reference proteome</keyword>
<comment type="caution">
    <text evidence="3">The sequence shown here is derived from an EMBL/GenBank/DDBJ whole genome shotgun (WGS) entry which is preliminary data.</text>
</comment>
<keyword evidence="2" id="KW-1133">Transmembrane helix</keyword>
<gene>
    <name evidence="3" type="ORF">RHSIM_Rhsim05G0167000</name>
</gene>
<feature type="transmembrane region" description="Helical" evidence="2">
    <location>
        <begin position="40"/>
        <end position="59"/>
    </location>
</feature>
<organism evidence="3 4">
    <name type="scientific">Rhododendron simsii</name>
    <name type="common">Sims's rhododendron</name>
    <dbReference type="NCBI Taxonomy" id="118357"/>
    <lineage>
        <taxon>Eukaryota</taxon>
        <taxon>Viridiplantae</taxon>
        <taxon>Streptophyta</taxon>
        <taxon>Embryophyta</taxon>
        <taxon>Tracheophyta</taxon>
        <taxon>Spermatophyta</taxon>
        <taxon>Magnoliopsida</taxon>
        <taxon>eudicotyledons</taxon>
        <taxon>Gunneridae</taxon>
        <taxon>Pentapetalae</taxon>
        <taxon>asterids</taxon>
        <taxon>Ericales</taxon>
        <taxon>Ericaceae</taxon>
        <taxon>Ericoideae</taxon>
        <taxon>Rhodoreae</taxon>
        <taxon>Rhododendron</taxon>
    </lineage>
</organism>